<comment type="similarity">
    <text evidence="2">Belongs to the peptidase C1 family.</text>
</comment>
<dbReference type="InterPro" id="IPR000169">
    <property type="entry name" value="Pept_cys_AS"/>
</dbReference>
<feature type="non-terminal residue" evidence="13">
    <location>
        <position position="1"/>
    </location>
</feature>
<dbReference type="Pfam" id="PF00112">
    <property type="entry name" value="Peptidase_C1"/>
    <property type="match status" value="1"/>
</dbReference>
<evidence type="ECO:0000256" key="8">
    <source>
        <dbReference type="ARBA" id="ARBA00023145"/>
    </source>
</evidence>
<evidence type="ECO:0000313" key="14">
    <source>
        <dbReference type="Proteomes" id="UP000018040"/>
    </source>
</evidence>
<evidence type="ECO:0000256" key="7">
    <source>
        <dbReference type="ARBA" id="ARBA00022807"/>
    </source>
</evidence>
<accession>V6TMS4</accession>
<evidence type="ECO:0000256" key="10">
    <source>
        <dbReference type="ARBA" id="ARBA00060028"/>
    </source>
</evidence>
<reference evidence="13 14" key="2">
    <citation type="journal article" date="2013" name="Genome Biol. Evol.">
        <title>Genome sequencing of Giardia lamblia genotypes A2 and B isolates (DH and GS) and comparative analysis with the genomes of genotypes A1 and E (WB and Pig).</title>
        <authorList>
            <person name="Adam R.D."/>
            <person name="Dahlstrom E.W."/>
            <person name="Martens C.A."/>
            <person name="Bruno D.P."/>
            <person name="Barbian K.D."/>
            <person name="Ricklefs S.M."/>
            <person name="Hernandez M.M."/>
            <person name="Narla N.P."/>
            <person name="Patel R.B."/>
            <person name="Porcella S.F."/>
            <person name="Nash T.E."/>
        </authorList>
    </citation>
    <scope>NUCLEOTIDE SEQUENCE [LARGE SCALE GENOMIC DNA]</scope>
    <source>
        <strain evidence="13 14">GS</strain>
    </source>
</reference>
<dbReference type="FunFam" id="3.90.70.10:FF:000096">
    <property type="entry name" value="Cathepsin B-like cysteine protease"/>
    <property type="match status" value="1"/>
</dbReference>
<dbReference type="InterPro" id="IPR025660">
    <property type="entry name" value="Pept_his_AS"/>
</dbReference>
<keyword evidence="9" id="KW-1015">Disulfide bond</keyword>
<keyword evidence="7" id="KW-0788">Thiol protease</keyword>
<dbReference type="PANTHER" id="PTHR12411">
    <property type="entry name" value="CYSTEINE PROTEASE FAMILY C1-RELATED"/>
    <property type="match status" value="1"/>
</dbReference>
<dbReference type="VEuPathDB" id="GiardiaDB:GL50581_2036"/>
<keyword evidence="3" id="KW-0926">Vacuole</keyword>
<dbReference type="MEROPS" id="C01.094"/>
<comment type="subcellular location">
    <subcellularLocation>
        <location evidence="1">Vacuole</location>
    </subcellularLocation>
</comment>
<feature type="domain" description="Peptidase C1A papain C-terminal" evidence="12">
    <location>
        <begin position="81"/>
        <end position="304"/>
    </location>
</feature>
<name>V6TMS4_GIAIN</name>
<keyword evidence="8" id="KW-0865">Zymogen</keyword>
<dbReference type="PROSITE" id="PS00639">
    <property type="entry name" value="THIOL_PROTEASE_HIS"/>
    <property type="match status" value="1"/>
</dbReference>
<evidence type="ECO:0000313" key="13">
    <source>
        <dbReference type="EMBL" id="ESU40273.1"/>
    </source>
</evidence>
<dbReference type="GO" id="GO:0006508">
    <property type="term" value="P:proteolysis"/>
    <property type="evidence" value="ECO:0007669"/>
    <property type="project" value="UniProtKB-KW"/>
</dbReference>
<evidence type="ECO:0000259" key="12">
    <source>
        <dbReference type="SMART" id="SM00645"/>
    </source>
</evidence>
<protein>
    <submittedName>
        <fullName evidence="13">Cathepsin B-like cysteine proteinase</fullName>
    </submittedName>
</protein>
<dbReference type="SMART" id="SM00645">
    <property type="entry name" value="Pept_C1"/>
    <property type="match status" value="1"/>
</dbReference>
<dbReference type="GO" id="GO:0008234">
    <property type="term" value="F:cysteine-type peptidase activity"/>
    <property type="evidence" value="ECO:0007669"/>
    <property type="project" value="UniProtKB-KW"/>
</dbReference>
<dbReference type="AlphaFoldDB" id="V6TMS4"/>
<dbReference type="EMBL" id="AHHH01000264">
    <property type="protein sequence ID" value="ESU40273.1"/>
    <property type="molecule type" value="Genomic_DNA"/>
</dbReference>
<evidence type="ECO:0000256" key="2">
    <source>
        <dbReference type="ARBA" id="ARBA00008455"/>
    </source>
</evidence>
<evidence type="ECO:0000256" key="3">
    <source>
        <dbReference type="ARBA" id="ARBA00022554"/>
    </source>
</evidence>
<dbReference type="VEuPathDB" id="GiardiaDB:GL50803_0015564"/>
<reference evidence="14" key="1">
    <citation type="submission" date="2012-02" db="EMBL/GenBank/DDBJ databases">
        <title>Genome sequencing of Giardia lamblia Genotypes A2 and B isolates (DH and GS) and comparative analysis with the genomes of Genotypes A1 and E (WB and Pig).</title>
        <authorList>
            <person name="Adam R."/>
            <person name="Dahlstrom E."/>
            <person name="Martens C."/>
            <person name="Bruno D."/>
            <person name="Barbian K."/>
            <person name="Porcella S.F."/>
            <person name="Nash T."/>
        </authorList>
    </citation>
    <scope>NUCLEOTIDE SEQUENCE</scope>
    <source>
        <strain evidence="14">GS</strain>
    </source>
</reference>
<keyword evidence="4" id="KW-0645">Protease</keyword>
<dbReference type="VEuPathDB" id="GiardiaDB:DHA2_150628"/>
<dbReference type="VEuPathDB" id="GiardiaDB:QR46_2631"/>
<evidence type="ECO:0000256" key="4">
    <source>
        <dbReference type="ARBA" id="ARBA00022670"/>
    </source>
</evidence>
<keyword evidence="5 11" id="KW-0732">Signal</keyword>
<evidence type="ECO:0000256" key="6">
    <source>
        <dbReference type="ARBA" id="ARBA00022801"/>
    </source>
</evidence>
<feature type="signal peptide" evidence="11">
    <location>
        <begin position="1"/>
        <end position="20"/>
    </location>
</feature>
<proteinExistence type="inferred from homology"/>
<comment type="function">
    <text evidence="10">Thiol protease which is required for parasite excystation and invasion of the proximal small intestine of the human host.</text>
</comment>
<evidence type="ECO:0000256" key="9">
    <source>
        <dbReference type="ARBA" id="ARBA00023157"/>
    </source>
</evidence>
<dbReference type="Proteomes" id="UP000018040">
    <property type="component" value="Unassembled WGS sequence"/>
</dbReference>
<gene>
    <name evidence="13" type="ORF">GSB_150353</name>
</gene>
<keyword evidence="6" id="KW-0378">Hydrolase</keyword>
<feature type="chain" id="PRO_5018668324" evidence="11">
    <location>
        <begin position="21"/>
        <end position="309"/>
    </location>
</feature>
<dbReference type="CDD" id="cd02620">
    <property type="entry name" value="Peptidase_C1A_CathepsinB"/>
    <property type="match status" value="1"/>
</dbReference>
<organism evidence="13 14">
    <name type="scientific">Giardia intestinalis</name>
    <name type="common">Giardia lamblia</name>
    <dbReference type="NCBI Taxonomy" id="5741"/>
    <lineage>
        <taxon>Eukaryota</taxon>
        <taxon>Metamonada</taxon>
        <taxon>Diplomonadida</taxon>
        <taxon>Hexamitidae</taxon>
        <taxon>Giardiinae</taxon>
        <taxon>Giardia</taxon>
    </lineage>
</organism>
<dbReference type="Gene3D" id="3.90.70.10">
    <property type="entry name" value="Cysteine proteinases"/>
    <property type="match status" value="1"/>
</dbReference>
<comment type="caution">
    <text evidence="13">The sequence shown here is derived from an EMBL/GenBank/DDBJ whole genome shotgun (WGS) entry which is preliminary data.</text>
</comment>
<dbReference type="PROSITE" id="PS00139">
    <property type="entry name" value="THIOL_PROTEASE_CYS"/>
    <property type="match status" value="1"/>
</dbReference>
<dbReference type="SUPFAM" id="SSF54001">
    <property type="entry name" value="Cysteine proteinases"/>
    <property type="match status" value="1"/>
</dbReference>
<dbReference type="GO" id="GO:0005773">
    <property type="term" value="C:vacuole"/>
    <property type="evidence" value="ECO:0007669"/>
    <property type="project" value="UniProtKB-SubCell"/>
</dbReference>
<sequence>VLKMLPVATCLLLVLGTGLSRPLLSARELRAILSLHPAWDAGMPDRFAGLSEDDLHAMFPRHDLAASVPAECPRGEPSGSIPASFDFREEYPQCITPVYDQGHCGSCWAFSATSAFGDRRCMQGLDSAGVPYSQQYTISCDYLDLGCAGGLSFSVWTFLTEHGTTTLECVPYTDANKDISSPCPDACADGSEIRLVKADGCLDYSGNVTAIMQALANDGPVQASMAVYRDFLYYRSGVYRHVYGSQISSHAVEIIGYGAADDEDSTPYWIVKNSLGSGWGEEGYFNIVRGSNECDIESAVYSGLFLSSE</sequence>
<evidence type="ECO:0000256" key="1">
    <source>
        <dbReference type="ARBA" id="ARBA00004116"/>
    </source>
</evidence>
<dbReference type="InterPro" id="IPR038765">
    <property type="entry name" value="Papain-like_cys_pep_sf"/>
</dbReference>
<dbReference type="InterPro" id="IPR013128">
    <property type="entry name" value="Peptidase_C1A"/>
</dbReference>
<dbReference type="PRINTS" id="PR00705">
    <property type="entry name" value="PAPAIN"/>
</dbReference>
<dbReference type="InterPro" id="IPR000668">
    <property type="entry name" value="Peptidase_C1A_C"/>
</dbReference>
<evidence type="ECO:0000256" key="5">
    <source>
        <dbReference type="ARBA" id="ARBA00022729"/>
    </source>
</evidence>
<dbReference type="OrthoDB" id="3789175at2759"/>
<evidence type="ECO:0000256" key="11">
    <source>
        <dbReference type="SAM" id="SignalP"/>
    </source>
</evidence>